<reference evidence="1" key="1">
    <citation type="journal article" date="2012" name="Proc. Natl. Acad. Sci. U.S.A.">
        <title>Antigenic diversity is generated by distinct evolutionary mechanisms in African trypanosome species.</title>
        <authorList>
            <person name="Jackson A.P."/>
            <person name="Berry A."/>
            <person name="Aslett M."/>
            <person name="Allison H.C."/>
            <person name="Burton P."/>
            <person name="Vavrova-Anderson J."/>
            <person name="Brown R."/>
            <person name="Browne H."/>
            <person name="Corton N."/>
            <person name="Hauser H."/>
            <person name="Gamble J."/>
            <person name="Gilderthorp R."/>
            <person name="Marcello L."/>
            <person name="McQuillan J."/>
            <person name="Otto T.D."/>
            <person name="Quail M.A."/>
            <person name="Sanders M.J."/>
            <person name="van Tonder A."/>
            <person name="Ginger M.L."/>
            <person name="Field M.C."/>
            <person name="Barry J.D."/>
            <person name="Hertz-Fowler C."/>
            <person name="Berriman M."/>
        </authorList>
    </citation>
    <scope>NUCLEOTIDE SEQUENCE</scope>
    <source>
        <strain evidence="1">IL3000</strain>
    </source>
</reference>
<organism evidence="1">
    <name type="scientific">Trypanosoma congolense (strain IL3000)</name>
    <dbReference type="NCBI Taxonomy" id="1068625"/>
    <lineage>
        <taxon>Eukaryota</taxon>
        <taxon>Discoba</taxon>
        <taxon>Euglenozoa</taxon>
        <taxon>Kinetoplastea</taxon>
        <taxon>Metakinetoplastina</taxon>
        <taxon>Trypanosomatida</taxon>
        <taxon>Trypanosomatidae</taxon>
        <taxon>Trypanosoma</taxon>
        <taxon>Nannomonas</taxon>
    </lineage>
</organism>
<evidence type="ECO:0000313" key="1">
    <source>
        <dbReference type="EMBL" id="CCC90585.1"/>
    </source>
</evidence>
<dbReference type="EMBL" id="HE575318">
    <property type="protein sequence ID" value="CCC90585.1"/>
    <property type="molecule type" value="Genomic_DNA"/>
</dbReference>
<name>G0ULS3_TRYCI</name>
<dbReference type="PROSITE" id="PS51257">
    <property type="entry name" value="PROKAR_LIPOPROTEIN"/>
    <property type="match status" value="1"/>
</dbReference>
<sequence>MFRRRISGLILSTCGCFNSIRGVVAWKPRPKQKERFSKQALMLSRTRHQEQQKMVALRQQLNEDHGELQRCRSRMRHQLERTAFKLVGDSGKEPAASAAQTMSKARHLLMLNEATRKALKSGRRERKAIFTSSKKWRG</sequence>
<dbReference type="VEuPathDB" id="TriTrypDB:TcIL3000_5_3040"/>
<proteinExistence type="predicted"/>
<dbReference type="AlphaFoldDB" id="G0ULS3"/>
<gene>
    <name evidence="1" type="ORF">TCIL3000_5_3040</name>
</gene>
<accession>G0ULS3</accession>
<protein>
    <submittedName>
        <fullName evidence="1">Uncharacterized protein</fullName>
    </submittedName>
</protein>